<accession>A0A3S5B555</accession>
<dbReference type="InterPro" id="IPR043733">
    <property type="entry name" value="DUF5677"/>
</dbReference>
<gene>
    <name evidence="1" type="ORF">NCTC10643_01213</name>
</gene>
<dbReference type="AlphaFoldDB" id="A0A3S5B555"/>
<dbReference type="RefSeq" id="WP_126301915.1">
    <property type="nucleotide sequence ID" value="NZ_LR134495.1"/>
</dbReference>
<dbReference type="EMBL" id="LR134495">
    <property type="protein sequence ID" value="VEI77108.1"/>
    <property type="molecule type" value="Genomic_DNA"/>
</dbReference>
<dbReference type="Proteomes" id="UP000271188">
    <property type="component" value="Chromosome"/>
</dbReference>
<dbReference type="Pfam" id="PF18928">
    <property type="entry name" value="DUF5677"/>
    <property type="match status" value="1"/>
</dbReference>
<evidence type="ECO:0000313" key="1">
    <source>
        <dbReference type="EMBL" id="VEI77108.1"/>
    </source>
</evidence>
<proteinExistence type="predicted"/>
<reference evidence="1" key="1">
    <citation type="submission" date="2018-12" db="EMBL/GenBank/DDBJ databases">
        <authorList>
            <consortium name="Pathogen Informatics"/>
        </authorList>
    </citation>
    <scope>NUCLEOTIDE SEQUENCE [LARGE SCALE GENOMIC DNA]</scope>
    <source>
        <strain evidence="1">NCTC10643</strain>
    </source>
</reference>
<evidence type="ECO:0000313" key="2">
    <source>
        <dbReference type="Proteomes" id="UP000271188"/>
    </source>
</evidence>
<name>A0A3S5B555_MANHA</name>
<protein>
    <submittedName>
        <fullName evidence="1">Uncharacterized protein</fullName>
    </submittedName>
</protein>
<organism evidence="1 2">
    <name type="scientific">Mannheimia haemolytica</name>
    <name type="common">Pasteurella haemolytica</name>
    <dbReference type="NCBI Taxonomy" id="75985"/>
    <lineage>
        <taxon>Bacteria</taxon>
        <taxon>Pseudomonadati</taxon>
        <taxon>Pseudomonadota</taxon>
        <taxon>Gammaproteobacteria</taxon>
        <taxon>Pasteurellales</taxon>
        <taxon>Pasteurellaceae</taxon>
        <taxon>Mannheimia</taxon>
    </lineage>
</organism>
<sequence>MKNEDDLIKFLQAYQTYLTSSFSELWDMVEIEYDKLEAYSVIGGLLSRQVTLSIQMARSPNTLNVHVAPLFLRAMTDLHITLAWIMLDLEERSKKYILYGLGEEKLLVEHYKKGISNSPDNPDNEQIMKLIDFKLNWINSQRRDFFVEVNLGHWAQLDYRKMAQESGCEDLYKFAYKPFSHGAHNMWPHISIYNCKYCESPLHKHHLIPALFEVPLELDFLFRSCKYIDKAYKLFIDKFGLRLNMLPLEWWNSYFTGQESITDDEIKGK</sequence>